<accession>A0ABS5W3T1</accession>
<feature type="chain" id="PRO_5046503922" evidence="1">
    <location>
        <begin position="27"/>
        <end position="220"/>
    </location>
</feature>
<comment type="caution">
    <text evidence="2">The sequence shown here is derived from an EMBL/GenBank/DDBJ whole genome shotgun (WGS) entry which is preliminary data.</text>
</comment>
<dbReference type="SUPFAM" id="SSF141523">
    <property type="entry name" value="L,D-transpeptidase catalytic domain-like"/>
    <property type="match status" value="1"/>
</dbReference>
<dbReference type="Pfam" id="PF13645">
    <property type="entry name" value="YkuD_2"/>
    <property type="match status" value="1"/>
</dbReference>
<dbReference type="PROSITE" id="PS51318">
    <property type="entry name" value="TAT"/>
    <property type="match status" value="1"/>
</dbReference>
<evidence type="ECO:0000313" key="2">
    <source>
        <dbReference type="EMBL" id="MBT2134421.1"/>
    </source>
</evidence>
<name>A0ABS5W3T1_9SPHN</name>
<dbReference type="PANTHER" id="PTHR38477">
    <property type="entry name" value="HYPOTHETICAL EXPORTED PROTEIN"/>
    <property type="match status" value="1"/>
</dbReference>
<proteinExistence type="predicted"/>
<evidence type="ECO:0000256" key="1">
    <source>
        <dbReference type="SAM" id="SignalP"/>
    </source>
</evidence>
<organism evidence="2 3">
    <name type="scientific">Croceibacterium selenioxidans</name>
    <dbReference type="NCBI Taxonomy" id="2838833"/>
    <lineage>
        <taxon>Bacteria</taxon>
        <taxon>Pseudomonadati</taxon>
        <taxon>Pseudomonadota</taxon>
        <taxon>Alphaproteobacteria</taxon>
        <taxon>Sphingomonadales</taxon>
        <taxon>Erythrobacteraceae</taxon>
        <taxon>Croceibacterium</taxon>
    </lineage>
</organism>
<evidence type="ECO:0000313" key="3">
    <source>
        <dbReference type="Proteomes" id="UP000811255"/>
    </source>
</evidence>
<keyword evidence="3" id="KW-1185">Reference proteome</keyword>
<dbReference type="EMBL" id="JAHFVK010000001">
    <property type="protein sequence ID" value="MBT2134421.1"/>
    <property type="molecule type" value="Genomic_DNA"/>
</dbReference>
<dbReference type="InterPro" id="IPR032676">
    <property type="entry name" value="YkuD_2"/>
</dbReference>
<dbReference type="RefSeq" id="WP_214535739.1">
    <property type="nucleotide sequence ID" value="NZ_JAHFVK010000001.1"/>
</dbReference>
<keyword evidence="1" id="KW-0732">Signal</keyword>
<sequence>MQLSRRFFMGAAIAATAGVSTGGAFAEPSSTPTEPAVAFAEPRQTYRPPLLEEALAALDAHSGYILDRSRIGLVDFSAPSSEPRFHLVDVASGQTIVSWLVAHGNGSDPTATGMLQYFSNVPGSNASSRGAYVTSTSYYGKHGRSQRLIGLDASNNMAYERAIVLHGASYVDPNMIPARGRIGRSQGCFAVEPREIATVMEQLGAGRLLYAGRPGEMGLA</sequence>
<feature type="signal peptide" evidence="1">
    <location>
        <begin position="1"/>
        <end position="26"/>
    </location>
</feature>
<dbReference type="InterPro" id="IPR038063">
    <property type="entry name" value="Transpep_catalytic_dom"/>
</dbReference>
<dbReference type="Gene3D" id="2.40.440.10">
    <property type="entry name" value="L,D-transpeptidase catalytic domain-like"/>
    <property type="match status" value="1"/>
</dbReference>
<protein>
    <submittedName>
        <fullName evidence="2">L,D-transpeptidase</fullName>
    </submittedName>
</protein>
<dbReference type="Proteomes" id="UP000811255">
    <property type="component" value="Unassembled WGS sequence"/>
</dbReference>
<dbReference type="PANTHER" id="PTHR38477:SF1">
    <property type="entry name" value="MUREIN L,D-TRANSPEPTIDASE CATALYTIC DOMAIN FAMILY PROTEIN"/>
    <property type="match status" value="1"/>
</dbReference>
<gene>
    <name evidence="2" type="ORF">KK137_08760</name>
</gene>
<reference evidence="2 3" key="1">
    <citation type="submission" date="2021-05" db="EMBL/GenBank/DDBJ databases">
        <title>Croceibacterium sp. LX-88 genome sequence.</title>
        <authorList>
            <person name="Luo X."/>
        </authorList>
    </citation>
    <scope>NUCLEOTIDE SEQUENCE [LARGE SCALE GENOMIC DNA]</scope>
    <source>
        <strain evidence="2 3">LX-88</strain>
    </source>
</reference>
<dbReference type="InterPro" id="IPR006311">
    <property type="entry name" value="TAT_signal"/>
</dbReference>